<evidence type="ECO:0000256" key="1">
    <source>
        <dbReference type="ARBA" id="ARBA00004496"/>
    </source>
</evidence>
<feature type="domain" description="CS" evidence="4">
    <location>
        <begin position="30"/>
        <end position="122"/>
    </location>
</feature>
<evidence type="ECO:0000313" key="6">
    <source>
        <dbReference type="Proteomes" id="UP001141327"/>
    </source>
</evidence>
<evidence type="ECO:0000256" key="3">
    <source>
        <dbReference type="SAM" id="MobiDB-lite"/>
    </source>
</evidence>
<dbReference type="Proteomes" id="UP001141327">
    <property type="component" value="Unassembled WGS sequence"/>
</dbReference>
<organism evidence="5 6">
    <name type="scientific">Paratrimastix pyriformis</name>
    <dbReference type="NCBI Taxonomy" id="342808"/>
    <lineage>
        <taxon>Eukaryota</taxon>
        <taxon>Metamonada</taxon>
        <taxon>Preaxostyla</taxon>
        <taxon>Paratrimastigidae</taxon>
        <taxon>Paratrimastix</taxon>
    </lineage>
</organism>
<accession>A0ABQ8UF96</accession>
<reference evidence="5" key="1">
    <citation type="journal article" date="2022" name="bioRxiv">
        <title>Genomics of Preaxostyla Flagellates Illuminates Evolutionary Transitions and the Path Towards Mitochondrial Loss.</title>
        <authorList>
            <person name="Novak L.V.F."/>
            <person name="Treitli S.C."/>
            <person name="Pyrih J."/>
            <person name="Halakuc P."/>
            <person name="Pipaliya S.V."/>
            <person name="Vacek V."/>
            <person name="Brzon O."/>
            <person name="Soukal P."/>
            <person name="Eme L."/>
            <person name="Dacks J.B."/>
            <person name="Karnkowska A."/>
            <person name="Elias M."/>
            <person name="Hampl V."/>
        </authorList>
    </citation>
    <scope>NUCLEOTIDE SEQUENCE</scope>
    <source>
        <strain evidence="5">RCP-MX</strain>
    </source>
</reference>
<dbReference type="InterPro" id="IPR008978">
    <property type="entry name" value="HSP20-like_chaperone"/>
</dbReference>
<comment type="caution">
    <text evidence="5">The sequence shown here is derived from an EMBL/GenBank/DDBJ whole genome shotgun (WGS) entry which is preliminary data.</text>
</comment>
<evidence type="ECO:0000313" key="5">
    <source>
        <dbReference type="EMBL" id="KAJ4457959.1"/>
    </source>
</evidence>
<dbReference type="InterPro" id="IPR037898">
    <property type="entry name" value="NudC_fam"/>
</dbReference>
<dbReference type="InterPro" id="IPR007052">
    <property type="entry name" value="CS_dom"/>
</dbReference>
<dbReference type="EMBL" id="JAPMOS010000037">
    <property type="protein sequence ID" value="KAJ4457959.1"/>
    <property type="molecule type" value="Genomic_DNA"/>
</dbReference>
<evidence type="ECO:0000256" key="2">
    <source>
        <dbReference type="ARBA" id="ARBA00022490"/>
    </source>
</evidence>
<protein>
    <recommendedName>
        <fullName evidence="4">CS domain-containing protein</fullName>
    </recommendedName>
</protein>
<dbReference type="Gene3D" id="2.60.40.790">
    <property type="match status" value="1"/>
</dbReference>
<keyword evidence="2" id="KW-0963">Cytoplasm</keyword>
<dbReference type="PANTHER" id="PTHR12356">
    <property type="entry name" value="NUCLEAR MOVEMENT PROTEIN NUDC"/>
    <property type="match status" value="1"/>
</dbReference>
<feature type="region of interest" description="Disordered" evidence="3">
    <location>
        <begin position="157"/>
        <end position="176"/>
    </location>
</feature>
<dbReference type="CDD" id="cd06467">
    <property type="entry name" value="p23_NUDC_like"/>
    <property type="match status" value="1"/>
</dbReference>
<proteinExistence type="predicted"/>
<dbReference type="SUPFAM" id="SSF49764">
    <property type="entry name" value="HSP20-like chaperones"/>
    <property type="match status" value="1"/>
</dbReference>
<comment type="subcellular location">
    <subcellularLocation>
        <location evidence="1">Cytoplasm</location>
    </subcellularLocation>
</comment>
<gene>
    <name evidence="5" type="ORF">PAPYR_6493</name>
</gene>
<evidence type="ECO:0000259" key="4">
    <source>
        <dbReference type="PROSITE" id="PS51203"/>
    </source>
</evidence>
<dbReference type="PANTHER" id="PTHR12356:SF3">
    <property type="entry name" value="NUCLEAR MIGRATION PROTEIN NUDC"/>
    <property type="match status" value="1"/>
</dbReference>
<dbReference type="PROSITE" id="PS51203">
    <property type="entry name" value="CS"/>
    <property type="match status" value="1"/>
</dbReference>
<sequence length="176" mass="19719">MRLAEMLLEMAQLVSAERARAGRKPPSGAGARAPYTWSQTLRDVTVLFLVPAGTRAKFVQCEFRANHLRFALSGQHPIIDAPLHAEVIPGECFWQMEDKGAGREVTLTLTKRNQQNWWACVCQGDPLIDTSKIEPENSKLSDLDSETRAMVEKMMFDQQQKARGCPQARSSTNRTS</sequence>
<name>A0ABQ8UF96_9EUKA</name>
<dbReference type="Pfam" id="PF04969">
    <property type="entry name" value="CS"/>
    <property type="match status" value="1"/>
</dbReference>
<keyword evidence="6" id="KW-1185">Reference proteome</keyword>